<feature type="domain" description="U1-type" evidence="3">
    <location>
        <begin position="318"/>
        <end position="352"/>
    </location>
</feature>
<dbReference type="PANTHER" id="PTHR47487:SF8">
    <property type="entry name" value="OS08G0270900 PROTEIN"/>
    <property type="match status" value="1"/>
</dbReference>
<gene>
    <name evidence="5" type="primary">LOC111284446</name>
</gene>
<feature type="domain" description="C2H2-type" evidence="2">
    <location>
        <begin position="321"/>
        <end position="345"/>
    </location>
</feature>
<dbReference type="SMART" id="SM00451">
    <property type="entry name" value="ZnF_U1"/>
    <property type="match status" value="3"/>
</dbReference>
<feature type="domain" description="U1-type" evidence="3">
    <location>
        <begin position="432"/>
        <end position="466"/>
    </location>
</feature>
<dbReference type="Pfam" id="PF12874">
    <property type="entry name" value="zf-met"/>
    <property type="match status" value="3"/>
</dbReference>
<dbReference type="Gene3D" id="3.30.160.60">
    <property type="entry name" value="Classic Zinc Finger"/>
    <property type="match status" value="3"/>
</dbReference>
<protein>
    <submittedName>
        <fullName evidence="5">Uncharacterized protein LOC111284446</fullName>
    </submittedName>
</protein>
<dbReference type="SUPFAM" id="SSF57667">
    <property type="entry name" value="beta-beta-alpha zinc fingers"/>
    <property type="match status" value="1"/>
</dbReference>
<proteinExistence type="predicted"/>
<dbReference type="KEGG" id="dzi:111284446"/>
<evidence type="ECO:0000259" key="2">
    <source>
        <dbReference type="SMART" id="SM00355"/>
    </source>
</evidence>
<feature type="compositionally biased region" description="Basic and acidic residues" evidence="1">
    <location>
        <begin position="349"/>
        <end position="359"/>
    </location>
</feature>
<dbReference type="SMART" id="SM00355">
    <property type="entry name" value="ZnF_C2H2"/>
    <property type="match status" value="3"/>
</dbReference>
<dbReference type="OrthoDB" id="10009287at2759"/>
<evidence type="ECO:0000259" key="3">
    <source>
        <dbReference type="SMART" id="SM00451"/>
    </source>
</evidence>
<dbReference type="GO" id="GO:0008270">
    <property type="term" value="F:zinc ion binding"/>
    <property type="evidence" value="ECO:0007669"/>
    <property type="project" value="InterPro"/>
</dbReference>
<feature type="region of interest" description="Disordered" evidence="1">
    <location>
        <begin position="340"/>
        <end position="401"/>
    </location>
</feature>
<feature type="domain" description="U1-type" evidence="3">
    <location>
        <begin position="516"/>
        <end position="550"/>
    </location>
</feature>
<dbReference type="InterPro" id="IPR013087">
    <property type="entry name" value="Znf_C2H2_type"/>
</dbReference>
<reference evidence="5" key="1">
    <citation type="submission" date="2025-08" db="UniProtKB">
        <authorList>
            <consortium name="RefSeq"/>
        </authorList>
    </citation>
    <scope>IDENTIFICATION</scope>
    <source>
        <tissue evidence="5">Fruit stalk</tissue>
    </source>
</reference>
<sequence>MEYSIRENLCIPPHVCPHLPKTLKNSVRAKHSAQSSHSVSFQVLPGKKTFYTTPLCFAAQPRPSAQFPRFLNILPTRLNSAYHKRTHFLLNLFNFDVSLSLYWKAKTPHSERKTKIFQMEFKFRAVDKRQPNYFLPSSSSFNPSSGQGIRPNPNFNRNRPDSIQWELEKAQIREEIIASEMARRRALEAEVRRELMAEREMAAWHRARETSLPFEHMLTVRLDPRLPFMHHHFNNHHRWRPEQSFNLFPPPPLPMMPPQLTEILDSEVKDTSEGNKNKLIILAKPDPNRVVGAKRKTPPPAGTGELPLPLISLKKIPNEEWSCAICQVSATSEKGLIEHLQGRKHKAKEARLRAERMEKSSNTNTTTLPKKPRLPQLNKNMDGSDQKLEDREKLKNKKDELLIKREKKAERFRKKHGPMQVERTPELSKKEKYKFWCQMCLVGAHSEVVMEAHKKGKRHIARLLDLDENNAAAPATSTNNKVTELARFDGSQMPKVTDVVVDEANEKITNAPGSVSSKFWCQMCLFGAQSEVVLETHKKGKRHIARLLELDENRAAAPATSTINTITEQARLDGVQMPKVADVVADKANEKLMDVPEADGYNLSPVVS</sequence>
<accession>A0A6P5XKD2</accession>
<dbReference type="Proteomes" id="UP000515121">
    <property type="component" value="Unplaced"/>
</dbReference>
<dbReference type="GeneID" id="111284446"/>
<dbReference type="InterPro" id="IPR036236">
    <property type="entry name" value="Znf_C2H2_sf"/>
</dbReference>
<dbReference type="PANTHER" id="PTHR47487">
    <property type="entry name" value="OS06G0651300 PROTEIN-RELATED"/>
    <property type="match status" value="1"/>
</dbReference>
<dbReference type="GO" id="GO:0003676">
    <property type="term" value="F:nucleic acid binding"/>
    <property type="evidence" value="ECO:0007669"/>
    <property type="project" value="InterPro"/>
</dbReference>
<feature type="compositionally biased region" description="Basic and acidic residues" evidence="1">
    <location>
        <begin position="382"/>
        <end position="401"/>
    </location>
</feature>
<keyword evidence="4" id="KW-1185">Reference proteome</keyword>
<evidence type="ECO:0000313" key="4">
    <source>
        <dbReference type="Proteomes" id="UP000515121"/>
    </source>
</evidence>
<evidence type="ECO:0000313" key="5">
    <source>
        <dbReference type="RefSeq" id="XP_022728839.1"/>
    </source>
</evidence>
<feature type="domain" description="C2H2-type" evidence="2">
    <location>
        <begin position="435"/>
        <end position="459"/>
    </location>
</feature>
<name>A0A6P5XKD2_DURZI</name>
<feature type="domain" description="C2H2-type" evidence="2">
    <location>
        <begin position="519"/>
        <end position="543"/>
    </location>
</feature>
<evidence type="ECO:0000256" key="1">
    <source>
        <dbReference type="SAM" id="MobiDB-lite"/>
    </source>
</evidence>
<dbReference type="RefSeq" id="XP_022728839.1">
    <property type="nucleotide sequence ID" value="XM_022873104.1"/>
</dbReference>
<organism evidence="4 5">
    <name type="scientific">Durio zibethinus</name>
    <name type="common">Durian</name>
    <dbReference type="NCBI Taxonomy" id="66656"/>
    <lineage>
        <taxon>Eukaryota</taxon>
        <taxon>Viridiplantae</taxon>
        <taxon>Streptophyta</taxon>
        <taxon>Embryophyta</taxon>
        <taxon>Tracheophyta</taxon>
        <taxon>Spermatophyta</taxon>
        <taxon>Magnoliopsida</taxon>
        <taxon>eudicotyledons</taxon>
        <taxon>Gunneridae</taxon>
        <taxon>Pentapetalae</taxon>
        <taxon>rosids</taxon>
        <taxon>malvids</taxon>
        <taxon>Malvales</taxon>
        <taxon>Malvaceae</taxon>
        <taxon>Helicteroideae</taxon>
        <taxon>Durio</taxon>
    </lineage>
</organism>
<dbReference type="InterPro" id="IPR003604">
    <property type="entry name" value="Matrin/U1-like-C_Znf_C2H2"/>
</dbReference>
<dbReference type="AlphaFoldDB" id="A0A6P5XKD2"/>